<evidence type="ECO:0000313" key="3">
    <source>
        <dbReference type="EMBL" id="SDA44272.1"/>
    </source>
</evidence>
<keyword evidence="4" id="KW-1185">Reference proteome</keyword>
<protein>
    <recommendedName>
        <fullName evidence="1">UPF0237 protein SAMN02910343_00599</fullName>
    </recommendedName>
</protein>
<dbReference type="InterPro" id="IPR022986">
    <property type="entry name" value="UPF0237_ACT"/>
</dbReference>
<feature type="domain" description="ACT" evidence="2">
    <location>
        <begin position="5"/>
        <end position="83"/>
    </location>
</feature>
<sequence length="90" mass="9971">MKKIVVTVIGADRVGIVAQVARDLADTNINILDISQTIQDGIFSMVLICDMEKASVSLKEFQDKMAQEGKKMGVDARVQLADLFYAMHRI</sequence>
<dbReference type="SUPFAM" id="SSF55021">
    <property type="entry name" value="ACT-like"/>
    <property type="match status" value="1"/>
</dbReference>
<dbReference type="Pfam" id="PF13740">
    <property type="entry name" value="ACT_6"/>
    <property type="match status" value="1"/>
</dbReference>
<proteinExistence type="inferred from homology"/>
<dbReference type="NCBIfam" id="NF001220">
    <property type="entry name" value="PRK00194.1"/>
    <property type="match status" value="1"/>
</dbReference>
<gene>
    <name evidence="3" type="ORF">SAMN02910343_00599</name>
</gene>
<organism evidence="3 4">
    <name type="scientific">Allisonella histaminiformans</name>
    <dbReference type="NCBI Taxonomy" id="209880"/>
    <lineage>
        <taxon>Bacteria</taxon>
        <taxon>Bacillati</taxon>
        <taxon>Bacillota</taxon>
        <taxon>Negativicutes</taxon>
        <taxon>Veillonellales</taxon>
        <taxon>Veillonellaceae</taxon>
        <taxon>Allisonella</taxon>
    </lineage>
</organism>
<comment type="similarity">
    <text evidence="1">Belongs to the UPF0237 family.</text>
</comment>
<dbReference type="CDD" id="cd04872">
    <property type="entry name" value="ACT_1ZPV"/>
    <property type="match status" value="1"/>
</dbReference>
<dbReference type="OrthoDB" id="9803078at2"/>
<dbReference type="InterPro" id="IPR002912">
    <property type="entry name" value="ACT_dom"/>
</dbReference>
<dbReference type="Gene3D" id="3.30.70.260">
    <property type="match status" value="1"/>
</dbReference>
<dbReference type="EMBL" id="FMXA01000006">
    <property type="protein sequence ID" value="SDA44272.1"/>
    <property type="molecule type" value="Genomic_DNA"/>
</dbReference>
<dbReference type="PANTHER" id="PTHR34875:SF6">
    <property type="entry name" value="UPF0237 PROTEIN MJ1558"/>
    <property type="match status" value="1"/>
</dbReference>
<dbReference type="Proteomes" id="UP000199689">
    <property type="component" value="Unassembled WGS sequence"/>
</dbReference>
<evidence type="ECO:0000256" key="1">
    <source>
        <dbReference type="HAMAP-Rule" id="MF_01054"/>
    </source>
</evidence>
<dbReference type="InterPro" id="IPR045865">
    <property type="entry name" value="ACT-like_dom_sf"/>
</dbReference>
<dbReference type="RefSeq" id="WP_091363695.1">
    <property type="nucleotide sequence ID" value="NZ_CALJSX010000016.1"/>
</dbReference>
<accession>A0A1G5VEI0</accession>
<evidence type="ECO:0000259" key="2">
    <source>
        <dbReference type="PROSITE" id="PS51671"/>
    </source>
</evidence>
<evidence type="ECO:0000313" key="4">
    <source>
        <dbReference type="Proteomes" id="UP000199689"/>
    </source>
</evidence>
<dbReference type="InterPro" id="IPR050990">
    <property type="entry name" value="UPF0237/GcvR_regulator"/>
</dbReference>
<dbReference type="GeneID" id="87755636"/>
<dbReference type="PROSITE" id="PS51671">
    <property type="entry name" value="ACT"/>
    <property type="match status" value="1"/>
</dbReference>
<name>A0A1G5VEI0_9FIRM</name>
<dbReference type="PANTHER" id="PTHR34875">
    <property type="entry name" value="UPF0237 PROTEIN MJ1558"/>
    <property type="match status" value="1"/>
</dbReference>
<reference evidence="3 4" key="1">
    <citation type="submission" date="2016-10" db="EMBL/GenBank/DDBJ databases">
        <authorList>
            <person name="de Groot N.N."/>
        </authorList>
    </citation>
    <scope>NUCLEOTIDE SEQUENCE [LARGE SCALE GENOMIC DNA]</scope>
    <source>
        <strain evidence="3 4">DSM 15230</strain>
    </source>
</reference>
<dbReference type="STRING" id="209880.SAMN02910343_00599"/>
<dbReference type="AlphaFoldDB" id="A0A1G5VEI0"/>
<dbReference type="HAMAP" id="MF_01054">
    <property type="entry name" value="UPF0237"/>
    <property type="match status" value="1"/>
</dbReference>